<dbReference type="EMBL" id="GEDG01036666">
    <property type="protein sequence ID" value="JAP08576.1"/>
    <property type="molecule type" value="Transcribed_RNA"/>
</dbReference>
<keyword evidence="1" id="KW-0472">Membrane</keyword>
<dbReference type="AlphaFoldDB" id="A0A0V0GMS5"/>
<accession>A0A0V0GMS5</accession>
<proteinExistence type="predicted"/>
<evidence type="ECO:0000256" key="1">
    <source>
        <dbReference type="SAM" id="Phobius"/>
    </source>
</evidence>
<sequence length="69" mass="8109">GWPNLFISWVREKSMWLNHKTMQQLLMLLYLLLVVILLPFTNYCFFAECQGDAAAVDAVLTWLLIICCW</sequence>
<reference evidence="2" key="1">
    <citation type="submission" date="2015-12" db="EMBL/GenBank/DDBJ databases">
        <title>Gene expression during late stages of embryo sac development: a critical building block for successful pollen-pistil interactions.</title>
        <authorList>
            <person name="Liu Y."/>
            <person name="Joly V."/>
            <person name="Sabar M."/>
            <person name="Matton D.P."/>
        </authorList>
    </citation>
    <scope>NUCLEOTIDE SEQUENCE</scope>
</reference>
<name>A0A0V0GMS5_SOLCH</name>
<evidence type="ECO:0000313" key="2">
    <source>
        <dbReference type="EMBL" id="JAP08576.1"/>
    </source>
</evidence>
<keyword evidence="1" id="KW-0812">Transmembrane</keyword>
<organism evidence="2">
    <name type="scientific">Solanum chacoense</name>
    <name type="common">Chaco potato</name>
    <dbReference type="NCBI Taxonomy" id="4108"/>
    <lineage>
        <taxon>Eukaryota</taxon>
        <taxon>Viridiplantae</taxon>
        <taxon>Streptophyta</taxon>
        <taxon>Embryophyta</taxon>
        <taxon>Tracheophyta</taxon>
        <taxon>Spermatophyta</taxon>
        <taxon>Magnoliopsida</taxon>
        <taxon>eudicotyledons</taxon>
        <taxon>Gunneridae</taxon>
        <taxon>Pentapetalae</taxon>
        <taxon>asterids</taxon>
        <taxon>lamiids</taxon>
        <taxon>Solanales</taxon>
        <taxon>Solanaceae</taxon>
        <taxon>Solanoideae</taxon>
        <taxon>Solaneae</taxon>
        <taxon>Solanum</taxon>
    </lineage>
</organism>
<feature type="non-terminal residue" evidence="2">
    <location>
        <position position="1"/>
    </location>
</feature>
<protein>
    <submittedName>
        <fullName evidence="2">Putative ovule protein</fullName>
    </submittedName>
</protein>
<keyword evidence="1" id="KW-1133">Transmembrane helix</keyword>
<feature type="transmembrane region" description="Helical" evidence="1">
    <location>
        <begin position="21"/>
        <end position="40"/>
    </location>
</feature>